<protein>
    <submittedName>
        <fullName evidence="2">Pleckstrin homology-like domain family B member 2 isoform X1</fullName>
    </submittedName>
</protein>
<comment type="caution">
    <text evidence="2">The sequence shown here is derived from an EMBL/GenBank/DDBJ whole genome shotgun (WGS) entry which is preliminary data.</text>
</comment>
<dbReference type="OrthoDB" id="6020705at2759"/>
<feature type="non-terminal residue" evidence="2">
    <location>
        <position position="1"/>
    </location>
</feature>
<name>A0A8J4TR00_CLAMG</name>
<dbReference type="Proteomes" id="UP000727407">
    <property type="component" value="Unassembled WGS sequence"/>
</dbReference>
<feature type="region of interest" description="Disordered" evidence="1">
    <location>
        <begin position="200"/>
        <end position="227"/>
    </location>
</feature>
<sequence>CMLYPEKRMLPEESVGPSMSCSKKECGQIYRNSCSVGSPSVRRTRSKAELQVVMDSLQRRKAAVEASIRANAERHPNISLSFPPSPHSTKSHFQKHSSLLVRIPSSCSLSVPSSPHHLECWNRCVPIHTCTQTSNQDNFSLFKLLDSCCHKIAGSNLTKWNGTFFTSGPYNVYSCGLSGAASMPSSPRLGRKLLVQDGDAINDPATRQRKHSTGSLNGLGRHSRSLPRLYRGDAPSISLPPQHSSRERCSLPCIGHPPDVTVTCLSNDCGLERTLSFGKGGVGQGIDQWRGSINSLSSKNELQDYHKKQRDERLREQEVERLERQRLETILCLCSKLGSPESSSPEHSPDVCVVSKLQKITHELEKLQVSDNEFGCSDLHSVGAPEDSLVLKDKENGPLQTTNILQTSLGSPSQHVHNK</sequence>
<dbReference type="InterPro" id="IPR052212">
    <property type="entry name" value="PH-like_domain"/>
</dbReference>
<gene>
    <name evidence="2" type="ORF">DAT39_017954</name>
</gene>
<proteinExistence type="predicted"/>
<evidence type="ECO:0000313" key="3">
    <source>
        <dbReference type="Proteomes" id="UP000727407"/>
    </source>
</evidence>
<dbReference type="PANTHER" id="PTHR12156:SF21">
    <property type="entry name" value="PLECKSTRIN HOMOLOGY-LIKE DOMAIN FAMILY B MEMBER 2"/>
    <property type="match status" value="1"/>
</dbReference>
<dbReference type="AlphaFoldDB" id="A0A8J4TR00"/>
<keyword evidence="3" id="KW-1185">Reference proteome</keyword>
<dbReference type="GO" id="GO:0070507">
    <property type="term" value="P:regulation of microtubule cytoskeleton organization"/>
    <property type="evidence" value="ECO:0007669"/>
    <property type="project" value="TreeGrafter"/>
</dbReference>
<dbReference type="GO" id="GO:0045180">
    <property type="term" value="C:basal cortex"/>
    <property type="evidence" value="ECO:0007669"/>
    <property type="project" value="TreeGrafter"/>
</dbReference>
<evidence type="ECO:0000313" key="2">
    <source>
        <dbReference type="EMBL" id="KAF5892343.1"/>
    </source>
</evidence>
<reference evidence="2" key="1">
    <citation type="submission" date="2020-07" db="EMBL/GenBank/DDBJ databases">
        <title>Clarias magur genome sequencing, assembly and annotation.</title>
        <authorList>
            <person name="Kushwaha B."/>
            <person name="Kumar R."/>
            <person name="Das P."/>
            <person name="Joshi C.G."/>
            <person name="Kumar D."/>
            <person name="Nagpure N.S."/>
            <person name="Pandey M."/>
            <person name="Agarwal S."/>
            <person name="Srivastava S."/>
            <person name="Singh M."/>
            <person name="Sahoo L."/>
            <person name="Jayasankar P."/>
            <person name="Meher P.K."/>
            <person name="Koringa P.G."/>
            <person name="Iquebal M.A."/>
            <person name="Das S.P."/>
            <person name="Bit A."/>
            <person name="Patnaik S."/>
            <person name="Patel N."/>
            <person name="Shah T.M."/>
            <person name="Hinsu A."/>
            <person name="Jena J.K."/>
        </authorList>
    </citation>
    <scope>NUCLEOTIDE SEQUENCE</scope>
    <source>
        <strain evidence="2">CIFAMagur01</strain>
        <tissue evidence="2">Testis</tissue>
    </source>
</reference>
<accession>A0A8J4TR00</accession>
<dbReference type="PANTHER" id="PTHR12156">
    <property type="entry name" value="PLECKSTRIN HOMOLOGY-LIKE DOMAIN, FAMILY B, MEMBER 3"/>
    <property type="match status" value="1"/>
</dbReference>
<organism evidence="2 3">
    <name type="scientific">Clarias magur</name>
    <name type="common">Asian catfish</name>
    <name type="synonym">Macropteronotus magur</name>
    <dbReference type="NCBI Taxonomy" id="1594786"/>
    <lineage>
        <taxon>Eukaryota</taxon>
        <taxon>Metazoa</taxon>
        <taxon>Chordata</taxon>
        <taxon>Craniata</taxon>
        <taxon>Vertebrata</taxon>
        <taxon>Euteleostomi</taxon>
        <taxon>Actinopterygii</taxon>
        <taxon>Neopterygii</taxon>
        <taxon>Teleostei</taxon>
        <taxon>Ostariophysi</taxon>
        <taxon>Siluriformes</taxon>
        <taxon>Clariidae</taxon>
        <taxon>Clarias</taxon>
    </lineage>
</organism>
<evidence type="ECO:0000256" key="1">
    <source>
        <dbReference type="SAM" id="MobiDB-lite"/>
    </source>
</evidence>
<feature type="non-terminal residue" evidence="2">
    <location>
        <position position="419"/>
    </location>
</feature>
<dbReference type="EMBL" id="QNUK01000509">
    <property type="protein sequence ID" value="KAF5892343.1"/>
    <property type="molecule type" value="Genomic_DNA"/>
</dbReference>